<protein>
    <recommendedName>
        <fullName evidence="3">General secretion pathway GspH domain-containing protein</fullName>
    </recommendedName>
</protein>
<organism evidence="1 2">
    <name type="scientific">Candidatus Dojkabacteria bacterium</name>
    <dbReference type="NCBI Taxonomy" id="2099670"/>
    <lineage>
        <taxon>Bacteria</taxon>
        <taxon>Candidatus Dojkabacteria</taxon>
    </lineage>
</organism>
<dbReference type="AlphaFoldDB" id="A0A952DV29"/>
<reference evidence="1" key="1">
    <citation type="journal article" date="2022" name="ISME J.">
        <title>A general approach to explore prokaryotic protein glycosylation reveals the unique surface layer modulation of an anammox bacterium.</title>
        <authorList>
            <person name="Pabst M."/>
            <person name="Grouzdev D.S."/>
            <person name="Lawson C.E."/>
            <person name="Kleikamp H.B.C."/>
            <person name="de Ram C."/>
            <person name="Louwen R."/>
            <person name="Lin Y.M."/>
            <person name="Lucker S."/>
            <person name="van Loosdrecht M.C.M."/>
            <person name="Laureni M."/>
        </authorList>
    </citation>
    <scope>NUCLEOTIDE SEQUENCE</scope>
    <source>
        <strain evidence="1">BROCD043</strain>
    </source>
</reference>
<evidence type="ECO:0008006" key="3">
    <source>
        <dbReference type="Google" id="ProtNLM"/>
    </source>
</evidence>
<comment type="caution">
    <text evidence="1">The sequence shown here is derived from an EMBL/GenBank/DDBJ whole genome shotgun (WGS) entry which is preliminary data.</text>
</comment>
<accession>A0A952DV29</accession>
<dbReference type="Proteomes" id="UP000781173">
    <property type="component" value="Unassembled WGS sequence"/>
</dbReference>
<evidence type="ECO:0000313" key="2">
    <source>
        <dbReference type="Proteomes" id="UP000781173"/>
    </source>
</evidence>
<dbReference type="EMBL" id="JACFOF010000005">
    <property type="protein sequence ID" value="MBW7953688.1"/>
    <property type="molecule type" value="Genomic_DNA"/>
</dbReference>
<gene>
    <name evidence="1" type="ORF">H3C67_02785</name>
</gene>
<proteinExistence type="predicted"/>
<sequence length="133" mass="14492">MAIALILIPITVSGITKTNANNYLKDISSRLFDQQIASYSGKNSSAHGIAFEQEKAILFTGTSLIAATDTVDLVYPTRLSLQQTDLVGGTDQIVFLEGNYRPVAYGSVSLTDGDQIYRLEINSEGMIDYYVSD</sequence>
<name>A0A952DV29_9BACT</name>
<evidence type="ECO:0000313" key="1">
    <source>
        <dbReference type="EMBL" id="MBW7953688.1"/>
    </source>
</evidence>